<keyword evidence="11" id="KW-0508">mRNA splicing</keyword>
<dbReference type="GO" id="GO:0006417">
    <property type="term" value="P:regulation of translation"/>
    <property type="evidence" value="ECO:0007669"/>
    <property type="project" value="UniProtKB-KW"/>
</dbReference>
<feature type="compositionally biased region" description="Low complexity" evidence="13">
    <location>
        <begin position="602"/>
        <end position="613"/>
    </location>
</feature>
<dbReference type="SMART" id="SM01044">
    <property type="entry name" value="Btz"/>
    <property type="match status" value="1"/>
</dbReference>
<gene>
    <name evidence="15" type="ORF">B0A50_02439</name>
</gene>
<comment type="subcellular location">
    <subcellularLocation>
        <location evidence="2">Cytoplasm</location>
    </subcellularLocation>
    <subcellularLocation>
        <location evidence="1">Nucleus</location>
    </subcellularLocation>
</comment>
<keyword evidence="5" id="KW-0963">Cytoplasm</keyword>
<accession>A0A4V5N5W3</accession>
<comment type="caution">
    <text evidence="15">The sequence shown here is derived from an EMBL/GenBank/DDBJ whole genome shotgun (WGS) entry which is preliminary data.</text>
</comment>
<evidence type="ECO:0000259" key="14">
    <source>
        <dbReference type="SMART" id="SM01044"/>
    </source>
</evidence>
<feature type="region of interest" description="Disordered" evidence="13">
    <location>
        <begin position="1"/>
        <end position="116"/>
    </location>
</feature>
<name>A0A4V5N5W3_9PEZI</name>
<dbReference type="GO" id="GO:0005737">
    <property type="term" value="C:cytoplasm"/>
    <property type="evidence" value="ECO:0007669"/>
    <property type="project" value="UniProtKB-SubCell"/>
</dbReference>
<keyword evidence="9" id="KW-0694">RNA-binding</keyword>
<evidence type="ECO:0000256" key="4">
    <source>
        <dbReference type="ARBA" id="ARBA00022448"/>
    </source>
</evidence>
<dbReference type="GO" id="GO:0003729">
    <property type="term" value="F:mRNA binding"/>
    <property type="evidence" value="ECO:0007669"/>
    <property type="project" value="InterPro"/>
</dbReference>
<keyword evidence="16" id="KW-1185">Reference proteome</keyword>
<dbReference type="GO" id="GO:0006397">
    <property type="term" value="P:mRNA processing"/>
    <property type="evidence" value="ECO:0007669"/>
    <property type="project" value="UniProtKB-KW"/>
</dbReference>
<evidence type="ECO:0000313" key="15">
    <source>
        <dbReference type="EMBL" id="TKA30719.1"/>
    </source>
</evidence>
<evidence type="ECO:0000256" key="12">
    <source>
        <dbReference type="ARBA" id="ARBA00023242"/>
    </source>
</evidence>
<evidence type="ECO:0000256" key="5">
    <source>
        <dbReference type="ARBA" id="ARBA00022490"/>
    </source>
</evidence>
<dbReference type="Pfam" id="PF09405">
    <property type="entry name" value="Btz"/>
    <property type="match status" value="1"/>
</dbReference>
<keyword evidence="10" id="KW-0866">Nonsense-mediated mRNA decay</keyword>
<evidence type="ECO:0000313" key="16">
    <source>
        <dbReference type="Proteomes" id="UP000308549"/>
    </source>
</evidence>
<dbReference type="GO" id="GO:0000184">
    <property type="term" value="P:nuclear-transcribed mRNA catabolic process, nonsense-mediated decay"/>
    <property type="evidence" value="ECO:0007669"/>
    <property type="project" value="UniProtKB-KW"/>
</dbReference>
<keyword evidence="8" id="KW-0810">Translation regulation</keyword>
<dbReference type="AlphaFoldDB" id="A0A4V5N5W3"/>
<dbReference type="GO" id="GO:0035145">
    <property type="term" value="C:exon-exon junction complex"/>
    <property type="evidence" value="ECO:0007669"/>
    <property type="project" value="InterPro"/>
</dbReference>
<feature type="compositionally biased region" description="Pro residues" evidence="13">
    <location>
        <begin position="622"/>
        <end position="640"/>
    </location>
</feature>
<keyword evidence="7" id="KW-0509">mRNA transport</keyword>
<feature type="region of interest" description="Disordered" evidence="13">
    <location>
        <begin position="560"/>
        <end position="668"/>
    </location>
</feature>
<evidence type="ECO:0000256" key="13">
    <source>
        <dbReference type="SAM" id="MobiDB-lite"/>
    </source>
</evidence>
<feature type="compositionally biased region" description="Basic residues" evidence="13">
    <location>
        <begin position="79"/>
        <end position="90"/>
    </location>
</feature>
<sequence>MAAGRALKSLISRRRRAGNEGEDEEGPVIVNDSQSEGSLLSDADDDERSSVGDPGATMGAVAAEVELTAGAEGTNGLRPAKKARNRKKGKPAKEQKEPDTTESQQSQVHSTSLKAMTDTEAMMNGLRIDDGEHAPENAVDFESMGENGNGQPESMMLSSAAAMNGSVGTPTSRQRREHAEYVNKRDADPSFTPNRGNFFMHDTRGRQNGPGLPIRGAWQGRGRGRGGPAVGGPFSPANQMAQAERAAEQPWKHDLHDTINEEPANAGLQIKEAVLPQGRDAGDSARLFSRLAPPPGQGQHKVLSFSSTTLVGKVQIRVLLPGMRSAIAFSEVPWKHYLRLPNHRPPLRRDKPVRISLPDRAPQYVFPSTDRSFIFVPRQNRPAQQGLHRGGSYQRSIGGYGYSSRRTSMYGGSVYASSVAASRRSSMAGGSRADAFSPTSFASAAGMGPATRPVVRLPHGAQPFSAMTTPSGPLSGQHTPIMQTYTYPLPQQPTFQGTPTSTVHQPRPQKAISVTGIESPALLQQQTPSQDQQPFYNQLPAHVDQQPYGQQQPYFAPQQQYQYPPQPQASTPLAGIPEQAAHGFQPPAMSYGQPPYYPQFPPQHQYYYSPPGQNGYPQMPTYLPPPQGYMMPPPMPPSQPPAEQHHQPQQSTQEEESPQHHQPQSGMVAQERNGMVFYVPQSEADDQGQNFQPAESFVPSYAMPGLAPPTPAPDASYYYPQPVYYGAQAQ</sequence>
<evidence type="ECO:0000256" key="1">
    <source>
        <dbReference type="ARBA" id="ARBA00004123"/>
    </source>
</evidence>
<evidence type="ECO:0000256" key="3">
    <source>
        <dbReference type="ARBA" id="ARBA00009548"/>
    </source>
</evidence>
<dbReference type="GO" id="GO:0051028">
    <property type="term" value="P:mRNA transport"/>
    <property type="evidence" value="ECO:0007669"/>
    <property type="project" value="UniProtKB-KW"/>
</dbReference>
<feature type="domain" description="Btz" evidence="14">
    <location>
        <begin position="149"/>
        <end position="286"/>
    </location>
</feature>
<dbReference type="EMBL" id="NAJL01000010">
    <property type="protein sequence ID" value="TKA30719.1"/>
    <property type="molecule type" value="Genomic_DNA"/>
</dbReference>
<keyword evidence="12" id="KW-0539">Nucleus</keyword>
<dbReference type="OrthoDB" id="5413466at2759"/>
<keyword evidence="4" id="KW-0813">Transport</keyword>
<dbReference type="Proteomes" id="UP000308549">
    <property type="component" value="Unassembled WGS sequence"/>
</dbReference>
<comment type="similarity">
    <text evidence="3">Belongs to the CASC3 family.</text>
</comment>
<keyword evidence="6" id="KW-0507">mRNA processing</keyword>
<evidence type="ECO:0000256" key="10">
    <source>
        <dbReference type="ARBA" id="ARBA00023161"/>
    </source>
</evidence>
<evidence type="ECO:0000256" key="6">
    <source>
        <dbReference type="ARBA" id="ARBA00022664"/>
    </source>
</evidence>
<dbReference type="GO" id="GO:0008380">
    <property type="term" value="P:RNA splicing"/>
    <property type="evidence" value="ECO:0007669"/>
    <property type="project" value="UniProtKB-KW"/>
</dbReference>
<proteinExistence type="inferred from homology"/>
<evidence type="ECO:0000256" key="2">
    <source>
        <dbReference type="ARBA" id="ARBA00004496"/>
    </source>
</evidence>
<dbReference type="InterPro" id="IPR018545">
    <property type="entry name" value="Btz_dom"/>
</dbReference>
<reference evidence="15 16" key="1">
    <citation type="submission" date="2017-03" db="EMBL/GenBank/DDBJ databases">
        <title>Genomes of endolithic fungi from Antarctica.</title>
        <authorList>
            <person name="Coleine C."/>
            <person name="Masonjones S."/>
            <person name="Stajich J.E."/>
        </authorList>
    </citation>
    <scope>NUCLEOTIDE SEQUENCE [LARGE SCALE GENOMIC DNA]</scope>
    <source>
        <strain evidence="15 16">CCFEE 6315</strain>
    </source>
</reference>
<evidence type="ECO:0000256" key="11">
    <source>
        <dbReference type="ARBA" id="ARBA00023187"/>
    </source>
</evidence>
<protein>
    <recommendedName>
        <fullName evidence="14">Btz domain-containing protein</fullName>
    </recommendedName>
</protein>
<evidence type="ECO:0000256" key="7">
    <source>
        <dbReference type="ARBA" id="ARBA00022816"/>
    </source>
</evidence>
<evidence type="ECO:0000256" key="8">
    <source>
        <dbReference type="ARBA" id="ARBA00022845"/>
    </source>
</evidence>
<organism evidence="15 16">
    <name type="scientific">Salinomyces thailandicus</name>
    <dbReference type="NCBI Taxonomy" id="706561"/>
    <lineage>
        <taxon>Eukaryota</taxon>
        <taxon>Fungi</taxon>
        <taxon>Dikarya</taxon>
        <taxon>Ascomycota</taxon>
        <taxon>Pezizomycotina</taxon>
        <taxon>Dothideomycetes</taxon>
        <taxon>Dothideomycetidae</taxon>
        <taxon>Mycosphaerellales</taxon>
        <taxon>Teratosphaeriaceae</taxon>
        <taxon>Salinomyces</taxon>
    </lineage>
</organism>
<evidence type="ECO:0000256" key="9">
    <source>
        <dbReference type="ARBA" id="ARBA00022884"/>
    </source>
</evidence>
<feature type="compositionally biased region" description="Polar residues" evidence="13">
    <location>
        <begin position="101"/>
        <end position="114"/>
    </location>
</feature>